<dbReference type="EMBL" id="CP065628">
    <property type="protein sequence ID" value="QPR31387.1"/>
    <property type="molecule type" value="Genomic_DNA"/>
</dbReference>
<evidence type="ECO:0000313" key="6">
    <source>
        <dbReference type="Proteomes" id="UP001223646"/>
    </source>
</evidence>
<organism evidence="1 6">
    <name type="scientific">Corynebacterium amycolatum</name>
    <dbReference type="NCBI Taxonomy" id="43765"/>
    <lineage>
        <taxon>Bacteria</taxon>
        <taxon>Bacillati</taxon>
        <taxon>Actinomycetota</taxon>
        <taxon>Actinomycetes</taxon>
        <taxon>Mycobacteriales</taxon>
        <taxon>Corynebacteriaceae</taxon>
        <taxon>Corynebacterium</taxon>
    </lineage>
</organism>
<dbReference type="InterPro" id="IPR010148">
    <property type="entry name" value="CRISPR-assoc_prot_CT1975"/>
</dbReference>
<evidence type="ECO:0000313" key="3">
    <source>
        <dbReference type="EMBL" id="QQB83266.1"/>
    </source>
</evidence>
<dbReference type="EMBL" id="CP066023">
    <property type="protein sequence ID" value="QQB83266.1"/>
    <property type="molecule type" value="Genomic_DNA"/>
</dbReference>
<dbReference type="Proteomes" id="UP000595198">
    <property type="component" value="Chromosome"/>
</dbReference>
<reference evidence="4 5" key="1">
    <citation type="submission" date="2020-12" db="EMBL/GenBank/DDBJ databases">
        <title>FDA dAtabase for Regulatory Grade micrObial Sequences (FDA-ARGOS): Supporting development and validation of Infectious Disease Dx tests.</title>
        <authorList>
            <person name="Sproer C."/>
            <person name="Gronow S."/>
            <person name="Severitt S."/>
            <person name="Schroder I."/>
            <person name="Tallon L."/>
            <person name="Sadzewicz L."/>
            <person name="Zhao X."/>
            <person name="Boylan J."/>
            <person name="Ott S."/>
            <person name="Bowen H."/>
            <person name="Vavikolanu K."/>
            <person name="Mehta A."/>
            <person name="Aluvathingal J."/>
            <person name="Nadendla S."/>
            <person name="Lowell S."/>
            <person name="Myers T."/>
            <person name="Yan Y."/>
            <person name="Sichtig H."/>
        </authorList>
    </citation>
    <scope>NUCLEOTIDE SEQUENCE [LARGE SCALE GENOMIC DNA]</scope>
    <source>
        <strain evidence="2 4">FDAARGOS_938</strain>
        <strain evidence="3 5">FDAARGOS_991</strain>
    </source>
</reference>
<proteinExistence type="predicted"/>
<evidence type="ECO:0000313" key="2">
    <source>
        <dbReference type="EMBL" id="QPR31387.1"/>
    </source>
</evidence>
<evidence type="ECO:0000313" key="5">
    <source>
        <dbReference type="Proteomes" id="UP000595198"/>
    </source>
</evidence>
<evidence type="ECO:0000313" key="1">
    <source>
        <dbReference type="EMBL" id="MEO3717927.1"/>
    </source>
</evidence>
<reference evidence="1" key="3">
    <citation type="submission" date="2024-05" db="EMBL/GenBank/DDBJ databases">
        <authorList>
            <person name="Wolfe A."/>
        </authorList>
    </citation>
    <scope>NUCLEOTIDE SEQUENCE</scope>
    <source>
        <strain evidence="1">UMB1064</strain>
    </source>
</reference>
<gene>
    <name evidence="1" type="primary">cas7e</name>
    <name evidence="2" type="ORF">I6G95_02720</name>
    <name evidence="3" type="ORF">I6H48_03315</name>
    <name evidence="1" type="ORF">QP460_010055</name>
</gene>
<protein>
    <submittedName>
        <fullName evidence="1">Type I-E CRISPR-associated protein Cas7/Cse4/CasC</fullName>
    </submittedName>
</protein>
<reference evidence="1" key="2">
    <citation type="submission" date="2023-05" db="EMBL/GenBank/DDBJ databases">
        <authorList>
            <person name="Du J."/>
        </authorList>
    </citation>
    <scope>NUCLEOTIDE SEQUENCE</scope>
    <source>
        <strain evidence="1">UMB1064</strain>
    </source>
</reference>
<dbReference type="RefSeq" id="WP_197915078.1">
    <property type="nucleotide sequence ID" value="NZ_CP065628.1"/>
</dbReference>
<dbReference type="NCBIfam" id="TIGR01869">
    <property type="entry name" value="casC_Cse4"/>
    <property type="match status" value="1"/>
</dbReference>
<dbReference type="EMBL" id="JASOOY020000033">
    <property type="protein sequence ID" value="MEO3717927.1"/>
    <property type="molecule type" value="Genomic_DNA"/>
</dbReference>
<sequence>MTIYIDIHALQTVPPSNLNRDDTGSPKTANYGGVRRARVSSQAWKRAARKEFENLLDLDKLGQRTRFSPSLIAAEIIAQAPELEESAEHLALSVLQKTKLKQAKPKKDEEDTRIRTEYLLFVSRAQIKALANLAIQYQDDPSKIPVKEAKAALNNEHSVDIALFGRMLADAPDLNVDATCQFNHAISVHPTVTEFDYFTAVDDNAAEDNAGAGMIGTVEFTSSTLYRYATVNASELARSLGSKAAASEATGALLKAFALSMPTGKQNTFANRTRPDLIVVQVRDDQPVNLSEAFEDPVEATRGRTEKASIKLAEYAAEQDGAYDSHPLVGGYLATGGAATDAAMEKLNAFGDRTDLAGLVNLVEQAVMEKVEL</sequence>
<evidence type="ECO:0000313" key="4">
    <source>
        <dbReference type="Proteomes" id="UP000594774"/>
    </source>
</evidence>
<name>A0AAW9SVN8_CORAY</name>
<dbReference type="Proteomes" id="UP000594774">
    <property type="component" value="Chromosome"/>
</dbReference>
<dbReference type="AlphaFoldDB" id="A0AAW9SVN8"/>
<dbReference type="Pfam" id="PF09344">
    <property type="entry name" value="Cas_CT1975"/>
    <property type="match status" value="1"/>
</dbReference>
<dbReference type="Proteomes" id="UP001223646">
    <property type="component" value="Unassembled WGS sequence"/>
</dbReference>
<accession>A0AAW9SVN8</accession>
<keyword evidence="5" id="KW-1185">Reference proteome</keyword>